<dbReference type="Pfam" id="PF00411">
    <property type="entry name" value="Ribosomal_S11"/>
    <property type="match status" value="1"/>
</dbReference>
<proteinExistence type="inferred from homology"/>
<dbReference type="OrthoDB" id="1654884at2759"/>
<comment type="similarity">
    <text evidence="1">Belongs to the universal ribosomal protein uS11 family.</text>
</comment>
<evidence type="ECO:0000256" key="4">
    <source>
        <dbReference type="SAM" id="MobiDB-lite"/>
    </source>
</evidence>
<reference evidence="5 6" key="1">
    <citation type="submission" date="2016-07" db="EMBL/GenBank/DDBJ databases">
        <title>Pervasive Adenine N6-methylation of Active Genes in Fungi.</title>
        <authorList>
            <consortium name="DOE Joint Genome Institute"/>
            <person name="Mondo S.J."/>
            <person name="Dannebaum R.O."/>
            <person name="Kuo R.C."/>
            <person name="Labutti K."/>
            <person name="Haridas S."/>
            <person name="Kuo A."/>
            <person name="Salamov A."/>
            <person name="Ahrendt S.R."/>
            <person name="Lipzen A."/>
            <person name="Sullivan W."/>
            <person name="Andreopoulos W.B."/>
            <person name="Clum A."/>
            <person name="Lindquist E."/>
            <person name="Daum C."/>
            <person name="Ramamoorthy G.K."/>
            <person name="Gryganskyi A."/>
            <person name="Culley D."/>
            <person name="Magnuson J.K."/>
            <person name="James T.Y."/>
            <person name="O'Malley M.A."/>
            <person name="Stajich J.E."/>
            <person name="Spatafora J.W."/>
            <person name="Visel A."/>
            <person name="Grigoriev I.V."/>
        </authorList>
    </citation>
    <scope>NUCLEOTIDE SEQUENCE [LARGE SCALE GENOMIC DNA]</scope>
    <source>
        <strain evidence="5 6">NRRL 1336</strain>
    </source>
</reference>
<dbReference type="Gene3D" id="3.30.420.80">
    <property type="entry name" value="Ribosomal protein S11"/>
    <property type="match status" value="1"/>
</dbReference>
<dbReference type="STRING" id="90262.A0A1X2IJR7"/>
<evidence type="ECO:0000313" key="6">
    <source>
        <dbReference type="Proteomes" id="UP000193560"/>
    </source>
</evidence>
<accession>A0A1X2IJR7</accession>
<keyword evidence="6" id="KW-1185">Reference proteome</keyword>
<dbReference type="GO" id="GO:0005840">
    <property type="term" value="C:ribosome"/>
    <property type="evidence" value="ECO:0007669"/>
    <property type="project" value="UniProtKB-KW"/>
</dbReference>
<dbReference type="HAMAP" id="MF_01310">
    <property type="entry name" value="Ribosomal_uS11"/>
    <property type="match status" value="1"/>
</dbReference>
<feature type="region of interest" description="Disordered" evidence="4">
    <location>
        <begin position="22"/>
        <end position="43"/>
    </location>
</feature>
<keyword evidence="2" id="KW-0689">Ribosomal protein</keyword>
<dbReference type="SUPFAM" id="SSF53137">
    <property type="entry name" value="Translational machinery components"/>
    <property type="match status" value="1"/>
</dbReference>
<organism evidence="5 6">
    <name type="scientific">Absidia repens</name>
    <dbReference type="NCBI Taxonomy" id="90262"/>
    <lineage>
        <taxon>Eukaryota</taxon>
        <taxon>Fungi</taxon>
        <taxon>Fungi incertae sedis</taxon>
        <taxon>Mucoromycota</taxon>
        <taxon>Mucoromycotina</taxon>
        <taxon>Mucoromycetes</taxon>
        <taxon>Mucorales</taxon>
        <taxon>Cunninghamellaceae</taxon>
        <taxon>Absidia</taxon>
    </lineage>
</organism>
<evidence type="ECO:0000256" key="1">
    <source>
        <dbReference type="ARBA" id="ARBA00006194"/>
    </source>
</evidence>
<dbReference type="PANTHER" id="PTHR11759">
    <property type="entry name" value="40S RIBOSOMAL PROTEIN S14/30S RIBOSOMAL PROTEIN S11"/>
    <property type="match status" value="1"/>
</dbReference>
<comment type="caution">
    <text evidence="5">The sequence shown here is derived from an EMBL/GenBank/DDBJ whole genome shotgun (WGS) entry which is preliminary data.</text>
</comment>
<gene>
    <name evidence="5" type="ORF">BCR42DRAFT_412459</name>
</gene>
<feature type="compositionally biased region" description="Polar residues" evidence="4">
    <location>
        <begin position="24"/>
        <end position="38"/>
    </location>
</feature>
<dbReference type="GO" id="GO:0003735">
    <property type="term" value="F:structural constituent of ribosome"/>
    <property type="evidence" value="ECO:0007669"/>
    <property type="project" value="InterPro"/>
</dbReference>
<name>A0A1X2IJR7_9FUNG</name>
<dbReference type="InterPro" id="IPR036967">
    <property type="entry name" value="Ribosomal_uS11_sf"/>
</dbReference>
<protein>
    <recommendedName>
        <fullName evidence="7">Translational machinery component</fullName>
    </recommendedName>
</protein>
<evidence type="ECO:0008006" key="7">
    <source>
        <dbReference type="Google" id="ProtNLM"/>
    </source>
</evidence>
<feature type="compositionally biased region" description="Low complexity" evidence="4">
    <location>
        <begin position="75"/>
        <end position="89"/>
    </location>
</feature>
<dbReference type="InterPro" id="IPR001971">
    <property type="entry name" value="Ribosomal_uS11"/>
</dbReference>
<feature type="region of interest" description="Disordered" evidence="4">
    <location>
        <begin position="69"/>
        <end position="89"/>
    </location>
</feature>
<dbReference type="GO" id="GO:1990904">
    <property type="term" value="C:ribonucleoprotein complex"/>
    <property type="evidence" value="ECO:0007669"/>
    <property type="project" value="UniProtKB-KW"/>
</dbReference>
<dbReference type="GO" id="GO:0006412">
    <property type="term" value="P:translation"/>
    <property type="evidence" value="ECO:0007669"/>
    <property type="project" value="InterPro"/>
</dbReference>
<evidence type="ECO:0000256" key="3">
    <source>
        <dbReference type="ARBA" id="ARBA00023274"/>
    </source>
</evidence>
<evidence type="ECO:0000313" key="5">
    <source>
        <dbReference type="EMBL" id="ORZ17760.1"/>
    </source>
</evidence>
<dbReference type="EMBL" id="MCGE01000009">
    <property type="protein sequence ID" value="ORZ17760.1"/>
    <property type="molecule type" value="Genomic_DNA"/>
</dbReference>
<evidence type="ECO:0000256" key="2">
    <source>
        <dbReference type="ARBA" id="ARBA00022980"/>
    </source>
</evidence>
<keyword evidence="3" id="KW-0687">Ribonucleoprotein</keyword>
<dbReference type="Proteomes" id="UP000193560">
    <property type="component" value="Unassembled WGS sequence"/>
</dbReference>
<sequence length="249" mass="26791">MLSICRRAATNNLAPSSLRFVSQRRWNSDNTQPPTNNKNHTDDANVKKDEEAASIDTQFQGLLHVLDSSASKEASSQTQPPSTSTTNTTSAVEGITNILYESANKQQSQQSPFSGGSDYDMGYLALSLSSMNQAPYQLHVNASFNNTIITLTRPNGSPLVSTSGGSAGFKKAQRSGYEAAHQAAIQLLEKMQAKNLQVPNIHIVLKGFGPGRDAAFKALVAGAAWNVRRITDATPVPFGGCRPKKARRL</sequence>
<dbReference type="AlphaFoldDB" id="A0A1X2IJR7"/>